<dbReference type="GeneID" id="20181504"/>
<dbReference type="AlphaFoldDB" id="W2Q4R4"/>
<reference evidence="2 3" key="2">
    <citation type="submission" date="2013-11" db="EMBL/GenBank/DDBJ databases">
        <title>The Genome Sequence of Phytophthora parasitica INRA-310.</title>
        <authorList>
            <consortium name="The Broad Institute Genomics Platform"/>
            <person name="Russ C."/>
            <person name="Tyler B."/>
            <person name="Panabieres F."/>
            <person name="Shan W."/>
            <person name="Tripathy S."/>
            <person name="Grunwald N."/>
            <person name="Machado M."/>
            <person name="Johnson C.S."/>
            <person name="Arredondo F."/>
            <person name="Hong C."/>
            <person name="Coffey M."/>
            <person name="Young S.K."/>
            <person name="Zeng Q."/>
            <person name="Gargeya S."/>
            <person name="Fitzgerald M."/>
            <person name="Abouelleil A."/>
            <person name="Alvarado L."/>
            <person name="Chapman S.B."/>
            <person name="Gainer-Dewar J."/>
            <person name="Goldberg J."/>
            <person name="Griggs A."/>
            <person name="Gujja S."/>
            <person name="Hansen M."/>
            <person name="Howarth C."/>
            <person name="Imamovic A."/>
            <person name="Ireland A."/>
            <person name="Larimer J."/>
            <person name="McCowan C."/>
            <person name="Murphy C."/>
            <person name="Pearson M."/>
            <person name="Poon T.W."/>
            <person name="Priest M."/>
            <person name="Roberts A."/>
            <person name="Saif S."/>
            <person name="Shea T."/>
            <person name="Sykes S."/>
            <person name="Wortman J."/>
            <person name="Nusbaum C."/>
            <person name="Birren B."/>
        </authorList>
    </citation>
    <scope>NUCLEOTIDE SEQUENCE [LARGE SCALE GENOMIC DNA]</scope>
    <source>
        <strain evidence="2 3">INRA-310</strain>
    </source>
</reference>
<sequence length="78" mass="8978">MILIDLLAENSHEVWAAEYAAKGWHYGKKFDEEAKTHSSLKSYMLLDEHDKTLTRESVTSVLKSCIYLGCKFLVSRKI</sequence>
<dbReference type="Pfam" id="PF02026">
    <property type="entry name" value="RyR"/>
    <property type="match status" value="1"/>
</dbReference>
<evidence type="ECO:0000313" key="3">
    <source>
        <dbReference type="Proteomes" id="UP000018817"/>
    </source>
</evidence>
<dbReference type="Gene3D" id="6.20.350.10">
    <property type="match status" value="1"/>
</dbReference>
<dbReference type="RefSeq" id="XP_008906425.1">
    <property type="nucleotide sequence ID" value="XM_008908177.1"/>
</dbReference>
<gene>
    <name evidence="2" type="ORF">PPTG_11999</name>
</gene>
<proteinExistence type="predicted"/>
<dbReference type="VEuPathDB" id="FungiDB:PPTG_11999"/>
<feature type="domain" description="Ryanodine receptor Ryr" evidence="1">
    <location>
        <begin position="3"/>
        <end position="72"/>
    </location>
</feature>
<name>W2Q4R4_PHYN3</name>
<reference evidence="3" key="1">
    <citation type="submission" date="2011-12" db="EMBL/GenBank/DDBJ databases">
        <authorList>
            <consortium name="The Broad Institute Genome Sequencing Platform"/>
            <person name="Russ C."/>
            <person name="Tyler B."/>
            <person name="Panabieres F."/>
            <person name="Shan W."/>
            <person name="Tripathy S."/>
            <person name="Grunwald N."/>
            <person name="Machado M."/>
            <person name="Young S.K."/>
            <person name="Zeng Q."/>
            <person name="Gargeya S."/>
            <person name="Fitzgerald M."/>
            <person name="Haas B."/>
            <person name="Abouelleil A."/>
            <person name="Alvarado L."/>
            <person name="Arachchi H.M."/>
            <person name="Berlin A."/>
            <person name="Chapman S.B."/>
            <person name="Gearin G."/>
            <person name="Goldberg J."/>
            <person name="Griggs A."/>
            <person name="Gujja S."/>
            <person name="Hansen M."/>
            <person name="Heiman D."/>
            <person name="Howarth C."/>
            <person name="Larimer J."/>
            <person name="Lui A."/>
            <person name="MacDonald P.J.P."/>
            <person name="McCowen C."/>
            <person name="Montmayeur A."/>
            <person name="Murphy C."/>
            <person name="Neiman D."/>
            <person name="Pearson M."/>
            <person name="Priest M."/>
            <person name="Roberts A."/>
            <person name="Saif S."/>
            <person name="Shea T."/>
            <person name="Sisk P."/>
            <person name="Stolte C."/>
            <person name="Sykes S."/>
            <person name="Wortman J."/>
            <person name="Nusbaum C."/>
            <person name="Birren B."/>
        </authorList>
    </citation>
    <scope>NUCLEOTIDE SEQUENCE [LARGE SCALE GENOMIC DNA]</scope>
    <source>
        <strain evidence="3">INRA-310</strain>
    </source>
</reference>
<dbReference type="EMBL" id="KI669589">
    <property type="protein sequence ID" value="ETN08137.1"/>
    <property type="molecule type" value="Genomic_DNA"/>
</dbReference>
<dbReference type="InterPro" id="IPR003032">
    <property type="entry name" value="Ryanodine_rcpt"/>
</dbReference>
<evidence type="ECO:0000313" key="2">
    <source>
        <dbReference type="EMBL" id="ETN08137.1"/>
    </source>
</evidence>
<organism evidence="2 3">
    <name type="scientific">Phytophthora nicotianae (strain INRA-310)</name>
    <name type="common">Phytophthora parasitica</name>
    <dbReference type="NCBI Taxonomy" id="761204"/>
    <lineage>
        <taxon>Eukaryota</taxon>
        <taxon>Sar</taxon>
        <taxon>Stramenopiles</taxon>
        <taxon>Oomycota</taxon>
        <taxon>Peronosporomycetes</taxon>
        <taxon>Peronosporales</taxon>
        <taxon>Peronosporaceae</taxon>
        <taxon>Phytophthora</taxon>
    </lineage>
</organism>
<accession>W2Q4R4</accession>
<dbReference type="Proteomes" id="UP000018817">
    <property type="component" value="Unassembled WGS sequence"/>
</dbReference>
<dbReference type="STRING" id="761204.W2Q4R4"/>
<protein>
    <recommendedName>
        <fullName evidence="1">Ryanodine receptor Ryr domain-containing protein</fullName>
    </recommendedName>
</protein>
<evidence type="ECO:0000259" key="1">
    <source>
        <dbReference type="Pfam" id="PF02026"/>
    </source>
</evidence>